<keyword evidence="6 11" id="KW-0441">Lipid A biosynthesis</keyword>
<comment type="function">
    <text evidence="1 11">Condensation of UDP-2,3-diacylglucosamine and 2,3-diacylglucosamine-1-phosphate to form lipid A disaccharide, a precursor of lipid A, a phosphorylated glycolipid that anchors the lipopolysaccharide to the outer membrane of the cell.</text>
</comment>
<evidence type="ECO:0000313" key="12">
    <source>
        <dbReference type="EMBL" id="GLS28004.1"/>
    </source>
</evidence>
<evidence type="ECO:0000256" key="5">
    <source>
        <dbReference type="ARBA" id="ARBA00022516"/>
    </source>
</evidence>
<keyword evidence="7 11" id="KW-0328">Glycosyltransferase</keyword>
<dbReference type="GO" id="GO:0005543">
    <property type="term" value="F:phospholipid binding"/>
    <property type="evidence" value="ECO:0007669"/>
    <property type="project" value="TreeGrafter"/>
</dbReference>
<dbReference type="Gene3D" id="3.40.50.2000">
    <property type="entry name" value="Glycogen Phosphorylase B"/>
    <property type="match status" value="1"/>
</dbReference>
<keyword evidence="5 11" id="KW-0444">Lipid biosynthesis</keyword>
<evidence type="ECO:0000256" key="3">
    <source>
        <dbReference type="ARBA" id="ARBA00012687"/>
    </source>
</evidence>
<gene>
    <name evidence="11 12" type="primary">lpxB</name>
    <name evidence="12" type="ORF">GCM10007877_37230</name>
</gene>
<dbReference type="Proteomes" id="UP001156870">
    <property type="component" value="Unassembled WGS sequence"/>
</dbReference>
<name>A0AA37T6Z0_9GAMM</name>
<evidence type="ECO:0000256" key="8">
    <source>
        <dbReference type="ARBA" id="ARBA00022679"/>
    </source>
</evidence>
<protein>
    <recommendedName>
        <fullName evidence="4 11">Lipid-A-disaccharide synthase</fullName>
        <ecNumber evidence="3 11">2.4.1.182</ecNumber>
    </recommendedName>
</protein>
<dbReference type="InterPro" id="IPR003835">
    <property type="entry name" value="Glyco_trans_19"/>
</dbReference>
<dbReference type="PANTHER" id="PTHR30372:SF4">
    <property type="entry name" value="LIPID-A-DISACCHARIDE SYNTHASE, MITOCHONDRIAL-RELATED"/>
    <property type="match status" value="1"/>
</dbReference>
<dbReference type="GO" id="GO:0016020">
    <property type="term" value="C:membrane"/>
    <property type="evidence" value="ECO:0007669"/>
    <property type="project" value="GOC"/>
</dbReference>
<evidence type="ECO:0000256" key="1">
    <source>
        <dbReference type="ARBA" id="ARBA00002056"/>
    </source>
</evidence>
<evidence type="ECO:0000313" key="13">
    <source>
        <dbReference type="Proteomes" id="UP001156870"/>
    </source>
</evidence>
<keyword evidence="13" id="KW-1185">Reference proteome</keyword>
<comment type="caution">
    <text evidence="12">The sequence shown here is derived from an EMBL/GenBank/DDBJ whole genome shotgun (WGS) entry which is preliminary data.</text>
</comment>
<proteinExistence type="inferred from homology"/>
<dbReference type="NCBIfam" id="TIGR00215">
    <property type="entry name" value="lpxB"/>
    <property type="match status" value="1"/>
</dbReference>
<evidence type="ECO:0000256" key="9">
    <source>
        <dbReference type="ARBA" id="ARBA00023098"/>
    </source>
</evidence>
<evidence type="ECO:0000256" key="11">
    <source>
        <dbReference type="HAMAP-Rule" id="MF_00392"/>
    </source>
</evidence>
<keyword evidence="9 11" id="KW-0443">Lipid metabolism</keyword>
<evidence type="ECO:0000256" key="10">
    <source>
        <dbReference type="ARBA" id="ARBA00048975"/>
    </source>
</evidence>
<organism evidence="12 13">
    <name type="scientific">Marinibactrum halimedae</name>
    <dbReference type="NCBI Taxonomy" id="1444977"/>
    <lineage>
        <taxon>Bacteria</taxon>
        <taxon>Pseudomonadati</taxon>
        <taxon>Pseudomonadota</taxon>
        <taxon>Gammaproteobacteria</taxon>
        <taxon>Cellvibrionales</taxon>
        <taxon>Cellvibrionaceae</taxon>
        <taxon>Marinibactrum</taxon>
    </lineage>
</organism>
<dbReference type="GO" id="GO:0009245">
    <property type="term" value="P:lipid A biosynthetic process"/>
    <property type="evidence" value="ECO:0007669"/>
    <property type="project" value="UniProtKB-UniRule"/>
</dbReference>
<sequence>MVNNSDTHKSQANEIEFSPDTALEIVMVAGEASGDILGAGLMESLLARFPNAQFRGIGGPLMIEQGFKSLFPQERLAVMGIVEPLKRLPELLSIRRSLRQDAIQNPPSVFIGIDSPDFNLDLELKLREAGIATVHYVSPSVWAWRQGRVHKIAKAVDRMLTLLPFEAAFYKQHDVPVTFVGHPLADQIAMEPDVVSARQVLGIDLQAQVVALLPGSRSGEVKLLAPDFIEAAKLCFQVNPHLQFMIPAANGARYAQLEALIEDYRGTLPITLVDGQSKTVMAAADAVLMASGTTTLEAMLLKKPMVVAYRMAWLSAVILSRMVKTQFISLPNLLAGEGLVPEVLQKEVTPKRLADEVLKYFQHPESVETITQRFYDMHIHLKQGASEKAAEAVIDVIQSKSLS</sequence>
<dbReference type="EC" id="2.4.1.182" evidence="3 11"/>
<dbReference type="EMBL" id="BSPD01000095">
    <property type="protein sequence ID" value="GLS28004.1"/>
    <property type="molecule type" value="Genomic_DNA"/>
</dbReference>
<comment type="catalytic activity">
    <reaction evidence="10 11">
        <text>a lipid X + a UDP-2-N,3-O-bis[(3R)-3-hydroxyacyl]-alpha-D-glucosamine = a lipid A disaccharide + UDP + H(+)</text>
        <dbReference type="Rhea" id="RHEA:67828"/>
        <dbReference type="ChEBI" id="CHEBI:15378"/>
        <dbReference type="ChEBI" id="CHEBI:58223"/>
        <dbReference type="ChEBI" id="CHEBI:137748"/>
        <dbReference type="ChEBI" id="CHEBI:176338"/>
        <dbReference type="ChEBI" id="CHEBI:176343"/>
        <dbReference type="EC" id="2.4.1.182"/>
    </reaction>
</comment>
<dbReference type="PANTHER" id="PTHR30372">
    <property type="entry name" value="LIPID-A-DISACCHARIDE SYNTHASE"/>
    <property type="match status" value="1"/>
</dbReference>
<evidence type="ECO:0000256" key="2">
    <source>
        <dbReference type="ARBA" id="ARBA00007868"/>
    </source>
</evidence>
<evidence type="ECO:0000256" key="7">
    <source>
        <dbReference type="ARBA" id="ARBA00022676"/>
    </source>
</evidence>
<evidence type="ECO:0000256" key="4">
    <source>
        <dbReference type="ARBA" id="ARBA00020902"/>
    </source>
</evidence>
<accession>A0AA37T6Z0</accession>
<evidence type="ECO:0000256" key="6">
    <source>
        <dbReference type="ARBA" id="ARBA00022556"/>
    </source>
</evidence>
<dbReference type="CDD" id="cd01635">
    <property type="entry name" value="Glycosyltransferase_GTB-type"/>
    <property type="match status" value="1"/>
</dbReference>
<dbReference type="AlphaFoldDB" id="A0AA37T6Z0"/>
<comment type="similarity">
    <text evidence="2 11">Belongs to the LpxB family.</text>
</comment>
<dbReference type="SUPFAM" id="SSF53756">
    <property type="entry name" value="UDP-Glycosyltransferase/glycogen phosphorylase"/>
    <property type="match status" value="1"/>
</dbReference>
<dbReference type="HAMAP" id="MF_00392">
    <property type="entry name" value="LpxB"/>
    <property type="match status" value="1"/>
</dbReference>
<comment type="pathway">
    <text evidence="11">Bacterial outer membrane biogenesis; LPS lipid A biosynthesis.</text>
</comment>
<dbReference type="GO" id="GO:0008915">
    <property type="term" value="F:lipid-A-disaccharide synthase activity"/>
    <property type="evidence" value="ECO:0007669"/>
    <property type="project" value="UniProtKB-UniRule"/>
</dbReference>
<reference evidence="12 13" key="1">
    <citation type="journal article" date="2014" name="Int. J. Syst. Evol. Microbiol.">
        <title>Complete genome sequence of Corynebacterium casei LMG S-19264T (=DSM 44701T), isolated from a smear-ripened cheese.</title>
        <authorList>
            <consortium name="US DOE Joint Genome Institute (JGI-PGF)"/>
            <person name="Walter F."/>
            <person name="Albersmeier A."/>
            <person name="Kalinowski J."/>
            <person name="Ruckert C."/>
        </authorList>
    </citation>
    <scope>NUCLEOTIDE SEQUENCE [LARGE SCALE GENOMIC DNA]</scope>
    <source>
        <strain evidence="12 13">NBRC 110095</strain>
    </source>
</reference>
<dbReference type="Pfam" id="PF02684">
    <property type="entry name" value="LpxB"/>
    <property type="match status" value="1"/>
</dbReference>
<keyword evidence="8 11" id="KW-0808">Transferase</keyword>